<dbReference type="GO" id="GO:0002100">
    <property type="term" value="P:tRNA wobble adenosine to inosine editing"/>
    <property type="evidence" value="ECO:0007669"/>
    <property type="project" value="InterPro"/>
</dbReference>
<dbReference type="GO" id="GO:0052717">
    <property type="term" value="F:tRNA-specific adenosine-34 deaminase activity"/>
    <property type="evidence" value="ECO:0007669"/>
    <property type="project" value="UniProtKB-EC"/>
</dbReference>
<dbReference type="AlphaFoldDB" id="A0A9W6EYE8"/>
<accession>A0A9W6EYE8</accession>
<protein>
    <recommendedName>
        <fullName evidence="2">CMP/dCMP-type deaminase domain-containing protein</fullName>
    </recommendedName>
</protein>
<evidence type="ECO:0000313" key="3">
    <source>
        <dbReference type="EMBL" id="GLC49170.1"/>
    </source>
</evidence>
<dbReference type="SUPFAM" id="SSF53927">
    <property type="entry name" value="Cytidine deaminase-like"/>
    <property type="match status" value="1"/>
</dbReference>
<feature type="compositionally biased region" description="Gly residues" evidence="1">
    <location>
        <begin position="224"/>
        <end position="240"/>
    </location>
</feature>
<dbReference type="PROSITE" id="PS51747">
    <property type="entry name" value="CYT_DCMP_DEAMINASES_2"/>
    <property type="match status" value="1"/>
</dbReference>
<dbReference type="Gene3D" id="3.40.140.10">
    <property type="entry name" value="Cytidine Deaminase, domain 2"/>
    <property type="match status" value="1"/>
</dbReference>
<organism evidence="3 4">
    <name type="scientific">Pleodorina starrii</name>
    <dbReference type="NCBI Taxonomy" id="330485"/>
    <lineage>
        <taxon>Eukaryota</taxon>
        <taxon>Viridiplantae</taxon>
        <taxon>Chlorophyta</taxon>
        <taxon>core chlorophytes</taxon>
        <taxon>Chlorophyceae</taxon>
        <taxon>CS clade</taxon>
        <taxon>Chlamydomonadales</taxon>
        <taxon>Volvocaceae</taxon>
        <taxon>Pleodorina</taxon>
    </lineage>
</organism>
<feature type="compositionally biased region" description="Low complexity" evidence="1">
    <location>
        <begin position="270"/>
        <end position="288"/>
    </location>
</feature>
<feature type="region of interest" description="Disordered" evidence="1">
    <location>
        <begin position="378"/>
        <end position="441"/>
    </location>
</feature>
<keyword evidence="4" id="KW-1185">Reference proteome</keyword>
<dbReference type="GO" id="GO:0009507">
    <property type="term" value="C:chloroplast"/>
    <property type="evidence" value="ECO:0007669"/>
    <property type="project" value="TreeGrafter"/>
</dbReference>
<reference evidence="3 4" key="1">
    <citation type="journal article" date="2023" name="Commun. Biol.">
        <title>Reorganization of the ancestral sex-determining regions during the evolution of trioecy in Pleodorina starrii.</title>
        <authorList>
            <person name="Takahashi K."/>
            <person name="Suzuki S."/>
            <person name="Kawai-Toyooka H."/>
            <person name="Yamamoto K."/>
            <person name="Hamaji T."/>
            <person name="Ootsuki R."/>
            <person name="Yamaguchi H."/>
            <person name="Kawachi M."/>
            <person name="Higashiyama T."/>
            <person name="Nozaki H."/>
        </authorList>
    </citation>
    <scope>NUCLEOTIDE SEQUENCE [LARGE SCALE GENOMIC DNA]</scope>
    <source>
        <strain evidence="3 4">NIES-4479</strain>
    </source>
</reference>
<dbReference type="PANTHER" id="PTHR11079">
    <property type="entry name" value="CYTOSINE DEAMINASE FAMILY MEMBER"/>
    <property type="match status" value="1"/>
</dbReference>
<feature type="compositionally biased region" description="Gly residues" evidence="1">
    <location>
        <begin position="289"/>
        <end position="302"/>
    </location>
</feature>
<name>A0A9W6EYE8_9CHLO</name>
<sequence length="538" mass="52820">MLAPPRPCPPRQPGPGAATPIQLQYPPHRGSPRRPPVPAATSASVCTDPTTSTEPPTTAATALATAATTRPATMATAMTSCPAPNTAPSTSFTAPAAPEPFSSEDMQYMATALEEARAAAAAGEVPVGAVLVHGGRVLARGRNRVHALRSPLAHAEMLCLAAAASKLRAWRLLGATLYVTLEPCPMCAGAILQARLARVVYGARQPRLGADGSWVQLFPRRDAGGGGGGGAGEGAGGGSGSSSEGSLQAGGRTSSATCSADGDRGGDRGSCGCSSCSASSSSSGSSSSGNGGNGDGGDGGWGSSAVGRFQQVAASGDALALDPDPGPAAVAAAAVAAATGTWAGAGSEEGCGLSSRADSRRPDVGRISAVVDADAARVENDSALDSDDYGWSTGSSDGDGDGWSSGDEDANGLDSAARRATTPPRETPPSPAHPSRLGAAAAAPPTAAAAAAAVPAAALIAAAAAVPAAERDGAGAVAAGPGAAAAGSALRPHPFHVDMEVVGGCRAEECARLMRAFFRRRRLERQKSRGRLAGSPAA</sequence>
<comment type="caution">
    <text evidence="3">The sequence shown here is derived from an EMBL/GenBank/DDBJ whole genome shotgun (WGS) entry which is preliminary data.</text>
</comment>
<gene>
    <name evidence="3" type="primary">PLEST004368</name>
    <name evidence="3" type="ORF">PLESTB_000190100</name>
</gene>
<evidence type="ECO:0000256" key="1">
    <source>
        <dbReference type="SAM" id="MobiDB-lite"/>
    </source>
</evidence>
<dbReference type="PANTHER" id="PTHR11079:SF179">
    <property type="entry name" value="TRNA(ADENINE(34)) DEAMINASE, CHLOROPLASTIC"/>
    <property type="match status" value="1"/>
</dbReference>
<feature type="compositionally biased region" description="Pro residues" evidence="1">
    <location>
        <begin position="1"/>
        <end position="13"/>
    </location>
</feature>
<dbReference type="EMBL" id="BRXU01000002">
    <property type="protein sequence ID" value="GLC49170.1"/>
    <property type="molecule type" value="Genomic_DNA"/>
</dbReference>
<proteinExistence type="predicted"/>
<feature type="region of interest" description="Disordered" evidence="1">
    <location>
        <begin position="1"/>
        <end position="58"/>
    </location>
</feature>
<feature type="compositionally biased region" description="Low complexity" evidence="1">
    <location>
        <begin position="47"/>
        <end position="58"/>
    </location>
</feature>
<dbReference type="InterPro" id="IPR016193">
    <property type="entry name" value="Cytidine_deaminase-like"/>
</dbReference>
<evidence type="ECO:0000259" key="2">
    <source>
        <dbReference type="PROSITE" id="PS51747"/>
    </source>
</evidence>
<dbReference type="CDD" id="cd01285">
    <property type="entry name" value="nucleoside_deaminase"/>
    <property type="match status" value="1"/>
</dbReference>
<dbReference type="Proteomes" id="UP001165080">
    <property type="component" value="Unassembled WGS sequence"/>
</dbReference>
<evidence type="ECO:0000313" key="4">
    <source>
        <dbReference type="Proteomes" id="UP001165080"/>
    </source>
</evidence>
<dbReference type="GO" id="GO:0046872">
    <property type="term" value="F:metal ion binding"/>
    <property type="evidence" value="ECO:0007669"/>
    <property type="project" value="UniProtKB-KW"/>
</dbReference>
<feature type="compositionally biased region" description="Low complexity" evidence="1">
    <location>
        <begin position="241"/>
        <end position="251"/>
    </location>
</feature>
<dbReference type="InterPro" id="IPR002125">
    <property type="entry name" value="CMP_dCMP_dom"/>
</dbReference>
<dbReference type="Pfam" id="PF00383">
    <property type="entry name" value="dCMP_cyt_deam_1"/>
    <property type="match status" value="1"/>
</dbReference>
<feature type="domain" description="CMP/dCMP-type deaminase" evidence="2">
    <location>
        <begin position="103"/>
        <end position="215"/>
    </location>
</feature>
<feature type="region of interest" description="Disordered" evidence="1">
    <location>
        <begin position="219"/>
        <end position="304"/>
    </location>
</feature>